<sequence>MDTCYFIIWLELPPHETIGMPSLSPTMTEGNIARWLKKEGDKVLPGEVLCEVETVSSLFRFVPPGVSGTYRSDRISIRRSSASGRYCRNRRLPARERGDASSPRAGTRCCLIFQLENEAPPCLPAGERGDASSSSGRTRRHLVFLHGDESPPRSPARRRGVILPRGEVRRHLVFLHGDKSSPRLSREETRRCSPASLFPFTQVSLSNLKGTGPDGRIVKADVVDYLGMLLIILYFISYKDFIDALLDASLPFYLLHGGI</sequence>
<dbReference type="EMBL" id="AMZH03000147">
    <property type="protein sequence ID" value="RRT85256.1"/>
    <property type="molecule type" value="Genomic_DNA"/>
</dbReference>
<dbReference type="GO" id="GO:0045254">
    <property type="term" value="C:pyruvate dehydrogenase complex"/>
    <property type="evidence" value="ECO:0007669"/>
    <property type="project" value="InterPro"/>
</dbReference>
<dbReference type="Proteomes" id="UP000287651">
    <property type="component" value="Unassembled WGS sequence"/>
</dbReference>
<evidence type="ECO:0000313" key="4">
    <source>
        <dbReference type="EMBL" id="RRT85256.1"/>
    </source>
</evidence>
<dbReference type="PANTHER" id="PTHR23151:SF90">
    <property type="entry name" value="DIHYDROLIPOYLLYSINE-RESIDUE ACETYLTRANSFERASE COMPONENT OF PYRUVATE DEHYDROGENASE COMPLEX, MITOCHONDRIAL-RELATED"/>
    <property type="match status" value="1"/>
</dbReference>
<feature type="domain" description="Peripheral subunit-binding (PSBD)" evidence="3">
    <location>
        <begin position="203"/>
        <end position="222"/>
    </location>
</feature>
<accession>A0A427BA40</accession>
<comment type="caution">
    <text evidence="4">The sequence shown here is derived from an EMBL/GenBank/DDBJ whole genome shotgun (WGS) entry which is preliminary data.</text>
</comment>
<evidence type="ECO:0000313" key="5">
    <source>
        <dbReference type="Proteomes" id="UP000287651"/>
    </source>
</evidence>
<dbReference type="SUPFAM" id="SSF51230">
    <property type="entry name" value="Single hybrid motif"/>
    <property type="match status" value="1"/>
</dbReference>
<dbReference type="Pfam" id="PF02817">
    <property type="entry name" value="E3_binding"/>
    <property type="match status" value="1"/>
</dbReference>
<evidence type="ECO:0000259" key="2">
    <source>
        <dbReference type="Pfam" id="PF00364"/>
    </source>
</evidence>
<dbReference type="PANTHER" id="PTHR23151">
    <property type="entry name" value="DIHYDROLIPOAMIDE ACETYL/SUCCINYL-TRANSFERASE-RELATED"/>
    <property type="match status" value="1"/>
</dbReference>
<dbReference type="InterPro" id="IPR004167">
    <property type="entry name" value="PSBD"/>
</dbReference>
<dbReference type="InterPro" id="IPR000089">
    <property type="entry name" value="Biotin_lipoyl"/>
</dbReference>
<reference evidence="4 5" key="1">
    <citation type="journal article" date="2014" name="Agronomy (Basel)">
        <title>A Draft Genome Sequence for Ensete ventricosum, the Drought-Tolerant Tree Against Hunger.</title>
        <authorList>
            <person name="Harrison J."/>
            <person name="Moore K.A."/>
            <person name="Paszkiewicz K."/>
            <person name="Jones T."/>
            <person name="Grant M."/>
            <person name="Ambacheew D."/>
            <person name="Muzemil S."/>
            <person name="Studholme D.J."/>
        </authorList>
    </citation>
    <scope>NUCLEOTIDE SEQUENCE [LARGE SCALE GENOMIC DNA]</scope>
</reference>
<dbReference type="GO" id="GO:0004742">
    <property type="term" value="F:dihydrolipoyllysine-residue acetyltransferase activity"/>
    <property type="evidence" value="ECO:0007669"/>
    <property type="project" value="TreeGrafter"/>
</dbReference>
<comment type="similarity">
    <text evidence="1">Belongs to the 2-oxoacid dehydrogenase family.</text>
</comment>
<evidence type="ECO:0008006" key="6">
    <source>
        <dbReference type="Google" id="ProtNLM"/>
    </source>
</evidence>
<dbReference type="Gene3D" id="2.40.50.100">
    <property type="match status" value="1"/>
</dbReference>
<dbReference type="InterPro" id="IPR011053">
    <property type="entry name" value="Single_hybrid_motif"/>
</dbReference>
<feature type="domain" description="Lipoyl-binding" evidence="2">
    <location>
        <begin position="17"/>
        <end position="54"/>
    </location>
</feature>
<proteinExistence type="inferred from homology"/>
<evidence type="ECO:0000259" key="3">
    <source>
        <dbReference type="Pfam" id="PF02817"/>
    </source>
</evidence>
<name>A0A427BA40_ENSVE</name>
<gene>
    <name evidence="4" type="ORF">B296_00006852</name>
</gene>
<dbReference type="CDD" id="cd06849">
    <property type="entry name" value="lipoyl_domain"/>
    <property type="match status" value="1"/>
</dbReference>
<organism evidence="4 5">
    <name type="scientific">Ensete ventricosum</name>
    <name type="common">Abyssinian banana</name>
    <name type="synonym">Musa ensete</name>
    <dbReference type="NCBI Taxonomy" id="4639"/>
    <lineage>
        <taxon>Eukaryota</taxon>
        <taxon>Viridiplantae</taxon>
        <taxon>Streptophyta</taxon>
        <taxon>Embryophyta</taxon>
        <taxon>Tracheophyta</taxon>
        <taxon>Spermatophyta</taxon>
        <taxon>Magnoliopsida</taxon>
        <taxon>Liliopsida</taxon>
        <taxon>Zingiberales</taxon>
        <taxon>Musaceae</taxon>
        <taxon>Ensete</taxon>
    </lineage>
</organism>
<dbReference type="GO" id="GO:0006086">
    <property type="term" value="P:pyruvate decarboxylation to acetyl-CoA"/>
    <property type="evidence" value="ECO:0007669"/>
    <property type="project" value="InterPro"/>
</dbReference>
<dbReference type="Pfam" id="PF00364">
    <property type="entry name" value="Biotin_lipoyl"/>
    <property type="match status" value="1"/>
</dbReference>
<dbReference type="AlphaFoldDB" id="A0A427BA40"/>
<evidence type="ECO:0000256" key="1">
    <source>
        <dbReference type="ARBA" id="ARBA00007317"/>
    </source>
</evidence>
<dbReference type="Gene3D" id="4.10.320.10">
    <property type="entry name" value="E3-binding domain"/>
    <property type="match status" value="1"/>
</dbReference>
<protein>
    <recommendedName>
        <fullName evidence="6">Peripheral subunit-binding (PSBD) domain-containing protein</fullName>
    </recommendedName>
</protein>
<dbReference type="InterPro" id="IPR036625">
    <property type="entry name" value="E3-bd_dom_sf"/>
</dbReference>
<dbReference type="InterPro" id="IPR045257">
    <property type="entry name" value="E2/Pdx1"/>
</dbReference>
<dbReference type="SUPFAM" id="SSF47005">
    <property type="entry name" value="Peripheral subunit-binding domain of 2-oxo acid dehydrogenase complex"/>
    <property type="match status" value="1"/>
</dbReference>